<dbReference type="SMART" id="SM00859">
    <property type="entry name" value="Semialdhyde_dh"/>
    <property type="match status" value="1"/>
</dbReference>
<sequence length="365" mass="40662">MIMSEKLRVGVIGATGMVGQRYISLLEDHPWFDVTCVAASPRSAGKTYAEAVKGRWRMDKPIPEKVRDLVVLNANEVEKVASEVDFVFSAVSMSKDEIKEIEEEYAKTETPVVSNNSAHRWTPDVPMIVPEINPDHTAVIKYQRERLGTKKGFIAVKPNCSIQSYAPALSAWLKFEPYEVIATTYQAISGAGKTFADWPEMEGNIIPFISGEEEKSEKEPLRIWGHVDDAKKAIVPAESPVITTQCVRVPILYGHTAAAFVKFRQNPSKEELVQSLLEYKGVPQELGLPSAPKQFIQYMTEDDRPQVKLDVNFEKGMGVSIGRLRKDKVYDWKFIGLSHNTARGAAGGAIECAELLKAQGYITKK</sequence>
<proteinExistence type="inferred from homology"/>
<organism evidence="6 7">
    <name type="scientific">Ligilactobacillus ruminis DSM 20403 = NBRC 102161</name>
    <dbReference type="NCBI Taxonomy" id="1423798"/>
    <lineage>
        <taxon>Bacteria</taxon>
        <taxon>Bacillati</taxon>
        <taxon>Bacillota</taxon>
        <taxon>Bacilli</taxon>
        <taxon>Lactobacillales</taxon>
        <taxon>Lactobacillaceae</taxon>
        <taxon>Ligilactobacillus</taxon>
    </lineage>
</organism>
<evidence type="ECO:0000313" key="6">
    <source>
        <dbReference type="EMBL" id="SFG13893.1"/>
    </source>
</evidence>
<dbReference type="NCBIfam" id="NF006416">
    <property type="entry name" value="PRK08664.1"/>
    <property type="match status" value="1"/>
</dbReference>
<dbReference type="InterPro" id="IPR012280">
    <property type="entry name" value="Semialdhyde_DH_dimer_dom"/>
</dbReference>
<feature type="active site" description="Proton acceptor" evidence="4">
    <location>
        <position position="255"/>
    </location>
</feature>
<dbReference type="GO" id="GO:0046983">
    <property type="term" value="F:protein dimerization activity"/>
    <property type="evidence" value="ECO:0007669"/>
    <property type="project" value="InterPro"/>
</dbReference>
<dbReference type="GO" id="GO:0004073">
    <property type="term" value="F:aspartate-semialdehyde dehydrogenase activity"/>
    <property type="evidence" value="ECO:0007669"/>
    <property type="project" value="UniProtKB-ARBA"/>
</dbReference>
<feature type="domain" description="Semialdehyde dehydrogenase NAD-binding" evidence="5">
    <location>
        <begin position="8"/>
        <end position="140"/>
    </location>
</feature>
<evidence type="ECO:0000256" key="3">
    <source>
        <dbReference type="ARBA" id="ARBA00023002"/>
    </source>
</evidence>
<reference evidence="7" key="1">
    <citation type="submission" date="2016-10" db="EMBL/GenBank/DDBJ databases">
        <authorList>
            <person name="Varghese N."/>
            <person name="Submissions S."/>
        </authorList>
    </citation>
    <scope>NUCLEOTIDE SEQUENCE [LARGE SCALE GENOMIC DNA]</scope>
    <source>
        <strain evidence="7">DSM 20403</strain>
    </source>
</reference>
<keyword evidence="3" id="KW-0560">Oxidoreductase</keyword>
<accession>A0A1I2PEH1</accession>
<keyword evidence="2" id="KW-0521">NADP</keyword>
<dbReference type="SUPFAM" id="SSF51735">
    <property type="entry name" value="NAD(P)-binding Rossmann-fold domains"/>
    <property type="match status" value="1"/>
</dbReference>
<protein>
    <submittedName>
        <fullName evidence="6">Aspartate-semialdehyde dehydrogenase</fullName>
    </submittedName>
</protein>
<dbReference type="Gene3D" id="3.40.50.720">
    <property type="entry name" value="NAD(P)-binding Rossmann-like Domain"/>
    <property type="match status" value="1"/>
</dbReference>
<dbReference type="GO" id="GO:0009086">
    <property type="term" value="P:methionine biosynthetic process"/>
    <property type="evidence" value="ECO:0007669"/>
    <property type="project" value="UniProtKB-ARBA"/>
</dbReference>
<dbReference type="Gene3D" id="3.30.360.10">
    <property type="entry name" value="Dihydrodipicolinate Reductase, domain 2"/>
    <property type="match status" value="1"/>
</dbReference>
<dbReference type="PANTHER" id="PTHR46718:SF1">
    <property type="entry name" value="ASPARTATE-SEMIALDEHYDE DEHYDROGENASE"/>
    <property type="match status" value="1"/>
</dbReference>
<dbReference type="InterPro" id="IPR051823">
    <property type="entry name" value="ASADH-related"/>
</dbReference>
<name>A0A1I2PEH1_9LACO</name>
<dbReference type="GO" id="GO:0050661">
    <property type="term" value="F:NADP binding"/>
    <property type="evidence" value="ECO:0007669"/>
    <property type="project" value="InterPro"/>
</dbReference>
<feature type="active site" description="Acyl-thioester intermediate" evidence="4">
    <location>
        <position position="160"/>
    </location>
</feature>
<dbReference type="AlphaFoldDB" id="A0A1I2PEH1"/>
<comment type="similarity">
    <text evidence="1">Belongs to the aspartate-semialdehyde dehydrogenase family.</text>
</comment>
<dbReference type="SUPFAM" id="SSF55347">
    <property type="entry name" value="Glyceraldehyde-3-phosphate dehydrogenase-like, C-terminal domain"/>
    <property type="match status" value="1"/>
</dbReference>
<dbReference type="PIRSF" id="PIRSF000148">
    <property type="entry name" value="ASA_dh"/>
    <property type="match status" value="1"/>
</dbReference>
<dbReference type="CDD" id="cd02315">
    <property type="entry name" value="ScASADH_like_N"/>
    <property type="match status" value="1"/>
</dbReference>
<evidence type="ECO:0000313" key="7">
    <source>
        <dbReference type="Proteomes" id="UP000182635"/>
    </source>
</evidence>
<dbReference type="InterPro" id="IPR000534">
    <property type="entry name" value="Semialdehyde_DH_NAD-bd"/>
</dbReference>
<evidence type="ECO:0000256" key="4">
    <source>
        <dbReference type="PIRSR" id="PIRSR000148-1"/>
    </source>
</evidence>
<evidence type="ECO:0000256" key="1">
    <source>
        <dbReference type="ARBA" id="ARBA00010584"/>
    </source>
</evidence>
<dbReference type="Pfam" id="PF02774">
    <property type="entry name" value="Semialdhyde_dhC"/>
    <property type="match status" value="1"/>
</dbReference>
<dbReference type="NCBIfam" id="TIGR00978">
    <property type="entry name" value="asd_EA"/>
    <property type="match status" value="1"/>
</dbReference>
<dbReference type="GO" id="GO:0009088">
    <property type="term" value="P:threonine biosynthetic process"/>
    <property type="evidence" value="ECO:0007669"/>
    <property type="project" value="TreeGrafter"/>
</dbReference>
<dbReference type="Pfam" id="PF01118">
    <property type="entry name" value="Semialdhyde_dh"/>
    <property type="match status" value="1"/>
</dbReference>
<dbReference type="EMBL" id="FOPI01000003">
    <property type="protein sequence ID" value="SFG13893.1"/>
    <property type="molecule type" value="Genomic_DNA"/>
</dbReference>
<dbReference type="CDD" id="cd18130">
    <property type="entry name" value="ASADH_C_arch_fung_like"/>
    <property type="match status" value="1"/>
</dbReference>
<dbReference type="InterPro" id="IPR005676">
    <property type="entry name" value="Asp_semi-ald_DH_pep-lack"/>
</dbReference>
<evidence type="ECO:0000256" key="2">
    <source>
        <dbReference type="ARBA" id="ARBA00022857"/>
    </source>
</evidence>
<evidence type="ECO:0000259" key="5">
    <source>
        <dbReference type="SMART" id="SM00859"/>
    </source>
</evidence>
<gene>
    <name evidence="6" type="ORF">SAMN02910432_00028</name>
</gene>
<dbReference type="InterPro" id="IPR036291">
    <property type="entry name" value="NAD(P)-bd_dom_sf"/>
</dbReference>
<dbReference type="PANTHER" id="PTHR46718">
    <property type="entry name" value="ASPARTATE-SEMIALDEHYDE DEHYDROGENASE"/>
    <property type="match status" value="1"/>
</dbReference>
<dbReference type="GO" id="GO:0051287">
    <property type="term" value="F:NAD binding"/>
    <property type="evidence" value="ECO:0007669"/>
    <property type="project" value="InterPro"/>
</dbReference>
<dbReference type="Proteomes" id="UP000182635">
    <property type="component" value="Unassembled WGS sequence"/>
</dbReference>